<proteinExistence type="predicted"/>
<comment type="subcellular location">
    <subcellularLocation>
        <location evidence="1">Nucleus</location>
    </subcellularLocation>
</comment>
<dbReference type="Proteomes" id="UP000821866">
    <property type="component" value="Chromosome 7"/>
</dbReference>
<dbReference type="InterPro" id="IPR029526">
    <property type="entry name" value="PGBD"/>
</dbReference>
<keyword evidence="3" id="KW-0677">Repeat</keyword>
<dbReference type="AlphaFoldDB" id="A0A9J6DG02"/>
<dbReference type="Gene3D" id="3.30.160.60">
    <property type="entry name" value="Classic Zinc Finger"/>
    <property type="match status" value="1"/>
</dbReference>
<evidence type="ECO:0000256" key="1">
    <source>
        <dbReference type="ARBA" id="ARBA00004123"/>
    </source>
</evidence>
<dbReference type="VEuPathDB" id="VectorBase:LOC119169881"/>
<dbReference type="SUPFAM" id="SSF57667">
    <property type="entry name" value="beta-beta-alpha zinc fingers"/>
    <property type="match status" value="2"/>
</dbReference>
<reference evidence="9" key="2">
    <citation type="submission" date="2021-09" db="EMBL/GenBank/DDBJ databases">
        <authorList>
            <person name="Jia N."/>
            <person name="Wang J."/>
            <person name="Shi W."/>
            <person name="Du L."/>
            <person name="Sun Y."/>
            <person name="Zhan W."/>
            <person name="Jiang J."/>
            <person name="Wang Q."/>
            <person name="Zhang B."/>
            <person name="Ji P."/>
            <person name="Sakyi L.B."/>
            <person name="Cui X."/>
            <person name="Yuan T."/>
            <person name="Jiang B."/>
            <person name="Yang W."/>
            <person name="Lam T.T.-Y."/>
            <person name="Chang Q."/>
            <person name="Ding S."/>
            <person name="Wang X."/>
            <person name="Zhu J."/>
            <person name="Ruan X."/>
            <person name="Zhao L."/>
            <person name="Wei J."/>
            <person name="Que T."/>
            <person name="Du C."/>
            <person name="Cheng J."/>
            <person name="Dai P."/>
            <person name="Han X."/>
            <person name="Huang E."/>
            <person name="Gao Y."/>
            <person name="Liu J."/>
            <person name="Shao H."/>
            <person name="Ye R."/>
            <person name="Li L."/>
            <person name="Wei W."/>
            <person name="Wang X."/>
            <person name="Wang C."/>
            <person name="Huo Q."/>
            <person name="Li W."/>
            <person name="Guo W."/>
            <person name="Chen H."/>
            <person name="Chen S."/>
            <person name="Zhou L."/>
            <person name="Zhou L."/>
            <person name="Ni X."/>
            <person name="Tian J."/>
            <person name="Zhou Y."/>
            <person name="Sheng Y."/>
            <person name="Liu T."/>
            <person name="Pan Y."/>
            <person name="Xia L."/>
            <person name="Li J."/>
            <person name="Zhao F."/>
            <person name="Cao W."/>
        </authorList>
    </citation>
    <scope>NUCLEOTIDE SEQUENCE</scope>
    <source>
        <strain evidence="9">Rmic-2018</strain>
        <tissue evidence="9">Larvae</tissue>
    </source>
</reference>
<keyword evidence="5" id="KW-0862">Zinc</keyword>
<keyword evidence="2" id="KW-0479">Metal-binding</keyword>
<gene>
    <name evidence="9" type="ORF">HPB51_012503</name>
</gene>
<organism evidence="9 10">
    <name type="scientific">Rhipicephalus microplus</name>
    <name type="common">Cattle tick</name>
    <name type="synonym">Boophilus microplus</name>
    <dbReference type="NCBI Taxonomy" id="6941"/>
    <lineage>
        <taxon>Eukaryota</taxon>
        <taxon>Metazoa</taxon>
        <taxon>Ecdysozoa</taxon>
        <taxon>Arthropoda</taxon>
        <taxon>Chelicerata</taxon>
        <taxon>Arachnida</taxon>
        <taxon>Acari</taxon>
        <taxon>Parasitiformes</taxon>
        <taxon>Ixodida</taxon>
        <taxon>Ixodoidea</taxon>
        <taxon>Ixodidae</taxon>
        <taxon>Rhipicephalinae</taxon>
        <taxon>Rhipicephalus</taxon>
        <taxon>Boophilus</taxon>
    </lineage>
</organism>
<evidence type="ECO:0000256" key="7">
    <source>
        <dbReference type="SAM" id="MobiDB-lite"/>
    </source>
</evidence>
<dbReference type="InterPro" id="IPR051868">
    <property type="entry name" value="ZN346_ZMAT4"/>
</dbReference>
<dbReference type="EMBL" id="JABSTU010000009">
    <property type="protein sequence ID" value="KAH8021108.1"/>
    <property type="molecule type" value="Genomic_DNA"/>
</dbReference>
<dbReference type="PANTHER" id="PTHR46144">
    <property type="entry name" value="ZINC FINGER PROTEIN 385B-LIKE"/>
    <property type="match status" value="1"/>
</dbReference>
<evidence type="ECO:0000256" key="5">
    <source>
        <dbReference type="ARBA" id="ARBA00022833"/>
    </source>
</evidence>
<dbReference type="PANTHER" id="PTHR46144:SF6">
    <property type="entry name" value="C2H2-TYPE DOMAIN-CONTAINING PROTEIN"/>
    <property type="match status" value="1"/>
</dbReference>
<evidence type="ECO:0000313" key="10">
    <source>
        <dbReference type="Proteomes" id="UP000821866"/>
    </source>
</evidence>
<evidence type="ECO:0000256" key="2">
    <source>
        <dbReference type="ARBA" id="ARBA00022723"/>
    </source>
</evidence>
<reference evidence="9" key="1">
    <citation type="journal article" date="2020" name="Cell">
        <title>Large-Scale Comparative Analyses of Tick Genomes Elucidate Their Genetic Diversity and Vector Capacities.</title>
        <authorList>
            <consortium name="Tick Genome and Microbiome Consortium (TIGMIC)"/>
            <person name="Jia N."/>
            <person name="Wang J."/>
            <person name="Shi W."/>
            <person name="Du L."/>
            <person name="Sun Y."/>
            <person name="Zhan W."/>
            <person name="Jiang J.F."/>
            <person name="Wang Q."/>
            <person name="Zhang B."/>
            <person name="Ji P."/>
            <person name="Bell-Sakyi L."/>
            <person name="Cui X.M."/>
            <person name="Yuan T.T."/>
            <person name="Jiang B.G."/>
            <person name="Yang W.F."/>
            <person name="Lam T.T."/>
            <person name="Chang Q.C."/>
            <person name="Ding S.J."/>
            <person name="Wang X.J."/>
            <person name="Zhu J.G."/>
            <person name="Ruan X.D."/>
            <person name="Zhao L."/>
            <person name="Wei J.T."/>
            <person name="Ye R.Z."/>
            <person name="Que T.C."/>
            <person name="Du C.H."/>
            <person name="Zhou Y.H."/>
            <person name="Cheng J.X."/>
            <person name="Dai P.F."/>
            <person name="Guo W.B."/>
            <person name="Han X.H."/>
            <person name="Huang E.J."/>
            <person name="Li L.F."/>
            <person name="Wei W."/>
            <person name="Gao Y.C."/>
            <person name="Liu J.Z."/>
            <person name="Shao H.Z."/>
            <person name="Wang X."/>
            <person name="Wang C.C."/>
            <person name="Yang T.C."/>
            <person name="Huo Q.B."/>
            <person name="Li W."/>
            <person name="Chen H.Y."/>
            <person name="Chen S.E."/>
            <person name="Zhou L.G."/>
            <person name="Ni X.B."/>
            <person name="Tian J.H."/>
            <person name="Sheng Y."/>
            <person name="Liu T."/>
            <person name="Pan Y.S."/>
            <person name="Xia L.Y."/>
            <person name="Li J."/>
            <person name="Zhao F."/>
            <person name="Cao W.C."/>
        </authorList>
    </citation>
    <scope>NUCLEOTIDE SEQUENCE</scope>
    <source>
        <strain evidence="9">Rmic-2018</strain>
    </source>
</reference>
<protein>
    <recommendedName>
        <fullName evidence="8">C2H2-type domain-containing protein</fullName>
    </recommendedName>
</protein>
<feature type="domain" description="C2H2-type" evidence="8">
    <location>
        <begin position="153"/>
        <end position="175"/>
    </location>
</feature>
<evidence type="ECO:0000256" key="4">
    <source>
        <dbReference type="ARBA" id="ARBA00022771"/>
    </source>
</evidence>
<accession>A0A9J6DG02</accession>
<dbReference type="GO" id="GO:0008270">
    <property type="term" value="F:zinc ion binding"/>
    <property type="evidence" value="ECO:0007669"/>
    <property type="project" value="UniProtKB-KW"/>
</dbReference>
<evidence type="ECO:0000256" key="6">
    <source>
        <dbReference type="ARBA" id="ARBA00023242"/>
    </source>
</evidence>
<keyword evidence="6" id="KW-0539">Nucleus</keyword>
<dbReference type="Pfam" id="PF13843">
    <property type="entry name" value="DDE_Tnp_1_7"/>
    <property type="match status" value="1"/>
</dbReference>
<dbReference type="InterPro" id="IPR036236">
    <property type="entry name" value="Znf_C2H2_sf"/>
</dbReference>
<feature type="region of interest" description="Disordered" evidence="7">
    <location>
        <begin position="37"/>
        <end position="143"/>
    </location>
</feature>
<keyword evidence="4" id="KW-0863">Zinc-finger</keyword>
<dbReference type="SMART" id="SM00355">
    <property type="entry name" value="ZnF_C2H2"/>
    <property type="match status" value="2"/>
</dbReference>
<evidence type="ECO:0000256" key="3">
    <source>
        <dbReference type="ARBA" id="ARBA00022737"/>
    </source>
</evidence>
<dbReference type="Pfam" id="PF12874">
    <property type="entry name" value="zf-met"/>
    <property type="match status" value="1"/>
</dbReference>
<name>A0A9J6DG02_RHIMP</name>
<dbReference type="InterPro" id="IPR013087">
    <property type="entry name" value="Znf_C2H2_type"/>
</dbReference>
<keyword evidence="10" id="KW-1185">Reference proteome</keyword>
<dbReference type="PROSITE" id="PS00028">
    <property type="entry name" value="ZINC_FINGER_C2H2_1"/>
    <property type="match status" value="1"/>
</dbReference>
<evidence type="ECO:0000313" key="9">
    <source>
        <dbReference type="EMBL" id="KAH8021108.1"/>
    </source>
</evidence>
<dbReference type="GO" id="GO:0005634">
    <property type="term" value="C:nucleus"/>
    <property type="evidence" value="ECO:0007669"/>
    <property type="project" value="UniProtKB-SubCell"/>
</dbReference>
<feature type="compositionally biased region" description="Basic and acidic residues" evidence="7">
    <location>
        <begin position="57"/>
        <end position="86"/>
    </location>
</feature>
<comment type="caution">
    <text evidence="9">The sequence shown here is derived from an EMBL/GenBank/DDBJ whole genome shotgun (WGS) entry which is preliminary data.</text>
</comment>
<evidence type="ECO:0000259" key="8">
    <source>
        <dbReference type="PROSITE" id="PS00028"/>
    </source>
</evidence>
<feature type="compositionally biased region" description="Basic and acidic residues" evidence="7">
    <location>
        <begin position="112"/>
        <end position="133"/>
    </location>
</feature>
<sequence length="382" mass="43239">MESTTQDEYPFTHVAHARGLGDDHAVGIHGIRSYSTQPAFHTLPEGPARSHCPAGEAHSRDKDSRCRRDDSRTRAEVERTNEKPPAEQRVNPSWRPESIFHDEQMRIVGRNKAHDGKSSKREAEESASQEKDGPSQPKKAKLKEDNKLQDYECKLCDSKFFTLGQYTCHIQSFEHRKRTILQTADKVFSKAPQYRGGRESDLPPGLSGRKVVHCKVCNVYTNSAKQLAEHLSGGRHKQVCFKFNVPITTLELTSDDTKTLEGTRCRPPTRGSKIRDVEQYIVAKCREHFRAGPKICIDESTVGIKGRVSFKCYNPQKPTISGMRIYALANCQTGYISTFEPYYRSTTTDSLSRPKLPFTCRIVLHVLQKVQQENTLGSGYHL</sequence>